<dbReference type="Proteomes" id="UP000675968">
    <property type="component" value="Unassembled WGS sequence"/>
</dbReference>
<evidence type="ECO:0000313" key="1">
    <source>
        <dbReference type="EMBL" id="MBS3061279.1"/>
    </source>
</evidence>
<gene>
    <name evidence="1" type="ORF">J4215_01710</name>
</gene>
<dbReference type="AlphaFoldDB" id="A0A8T4L6V4"/>
<reference evidence="1" key="2">
    <citation type="submission" date="2021-05" db="EMBL/GenBank/DDBJ databases">
        <title>Protein family content uncovers lineage relationships and bacterial pathway maintenance mechanisms in DPANN archaea.</title>
        <authorList>
            <person name="Castelle C.J."/>
            <person name="Meheust R."/>
            <person name="Jaffe A.L."/>
            <person name="Seitz K."/>
            <person name="Gong X."/>
            <person name="Baker B.J."/>
            <person name="Banfield J.F."/>
        </authorList>
    </citation>
    <scope>NUCLEOTIDE SEQUENCE</scope>
    <source>
        <strain evidence="1">RIFCSPLOWO2_01_FULL_AR10_48_17</strain>
    </source>
</reference>
<comment type="caution">
    <text evidence="1">The sequence shown here is derived from an EMBL/GenBank/DDBJ whole genome shotgun (WGS) entry which is preliminary data.</text>
</comment>
<organism evidence="1 2">
    <name type="scientific">Candidatus Iainarchaeum sp</name>
    <dbReference type="NCBI Taxonomy" id="3101447"/>
    <lineage>
        <taxon>Archaea</taxon>
        <taxon>Candidatus Iainarchaeota</taxon>
        <taxon>Candidatus Iainarchaeia</taxon>
        <taxon>Candidatus Iainarchaeales</taxon>
        <taxon>Candidatus Iainarchaeaceae</taxon>
        <taxon>Candidatus Iainarchaeum</taxon>
    </lineage>
</organism>
<accession>A0A8T4L6V4</accession>
<evidence type="ECO:0000313" key="2">
    <source>
        <dbReference type="Proteomes" id="UP000675968"/>
    </source>
</evidence>
<reference evidence="1" key="1">
    <citation type="submission" date="2021-03" db="EMBL/GenBank/DDBJ databases">
        <authorList>
            <person name="Jaffe A."/>
        </authorList>
    </citation>
    <scope>NUCLEOTIDE SEQUENCE</scope>
    <source>
        <strain evidence="1">RIFCSPLOWO2_01_FULL_AR10_48_17</strain>
    </source>
</reference>
<proteinExistence type="predicted"/>
<dbReference type="EMBL" id="JAGVWC010000008">
    <property type="protein sequence ID" value="MBS3061279.1"/>
    <property type="molecule type" value="Genomic_DNA"/>
</dbReference>
<name>A0A8T4L6V4_9ARCH</name>
<protein>
    <submittedName>
        <fullName evidence="1">Uncharacterized protein</fullName>
    </submittedName>
</protein>
<sequence>MGRIAQRLLERTRRRLAAGRIKARRRLTAERSLKRTLSGDLAEFARLLGPAGLGRAHRTRIALADKNILALRAKLVSLRRKEQWVHRFQKAPVRATGRAIRSGIRNVAARLRVSRRKKTVSHK</sequence>